<proteinExistence type="predicted"/>
<protein>
    <submittedName>
        <fullName evidence="2">Uncharacterized protein</fullName>
    </submittedName>
</protein>
<feature type="region of interest" description="Disordered" evidence="1">
    <location>
        <begin position="63"/>
        <end position="87"/>
    </location>
</feature>
<evidence type="ECO:0000256" key="1">
    <source>
        <dbReference type="SAM" id="MobiDB-lite"/>
    </source>
</evidence>
<dbReference type="AlphaFoldDB" id="A0AA38KX96"/>
<gene>
    <name evidence="2" type="ORF">KI387_025853</name>
</gene>
<sequence length="87" mass="10110">KPVWLWIKKLDAVAEVWQMQKQKVAQPAGSCIVSDLQWKLVWLWIKKLEVAAEVWEMQKQKVAQPARNGREGHPLKPMLGYDEDTIS</sequence>
<evidence type="ECO:0000313" key="2">
    <source>
        <dbReference type="EMBL" id="KAH9310818.1"/>
    </source>
</evidence>
<keyword evidence="3" id="KW-1185">Reference proteome</keyword>
<dbReference type="EMBL" id="JAHRHJ020000006">
    <property type="protein sequence ID" value="KAH9310818.1"/>
    <property type="molecule type" value="Genomic_DNA"/>
</dbReference>
<organism evidence="2 3">
    <name type="scientific">Taxus chinensis</name>
    <name type="common">Chinese yew</name>
    <name type="synonym">Taxus wallichiana var. chinensis</name>
    <dbReference type="NCBI Taxonomy" id="29808"/>
    <lineage>
        <taxon>Eukaryota</taxon>
        <taxon>Viridiplantae</taxon>
        <taxon>Streptophyta</taxon>
        <taxon>Embryophyta</taxon>
        <taxon>Tracheophyta</taxon>
        <taxon>Spermatophyta</taxon>
        <taxon>Pinopsida</taxon>
        <taxon>Pinidae</taxon>
        <taxon>Conifers II</taxon>
        <taxon>Cupressales</taxon>
        <taxon>Taxaceae</taxon>
        <taxon>Taxus</taxon>
    </lineage>
</organism>
<reference evidence="2 3" key="1">
    <citation type="journal article" date="2021" name="Nat. Plants">
        <title>The Taxus genome provides insights into paclitaxel biosynthesis.</title>
        <authorList>
            <person name="Xiong X."/>
            <person name="Gou J."/>
            <person name="Liao Q."/>
            <person name="Li Y."/>
            <person name="Zhou Q."/>
            <person name="Bi G."/>
            <person name="Li C."/>
            <person name="Du R."/>
            <person name="Wang X."/>
            <person name="Sun T."/>
            <person name="Guo L."/>
            <person name="Liang H."/>
            <person name="Lu P."/>
            <person name="Wu Y."/>
            <person name="Zhang Z."/>
            <person name="Ro D.K."/>
            <person name="Shang Y."/>
            <person name="Huang S."/>
            <person name="Yan J."/>
        </authorList>
    </citation>
    <scope>NUCLEOTIDE SEQUENCE [LARGE SCALE GENOMIC DNA]</scope>
    <source>
        <strain evidence="2">Ta-2019</strain>
    </source>
</reference>
<name>A0AA38KX96_TAXCH</name>
<accession>A0AA38KX96</accession>
<evidence type="ECO:0000313" key="3">
    <source>
        <dbReference type="Proteomes" id="UP000824469"/>
    </source>
</evidence>
<feature type="non-terminal residue" evidence="2">
    <location>
        <position position="87"/>
    </location>
</feature>
<comment type="caution">
    <text evidence="2">The sequence shown here is derived from an EMBL/GenBank/DDBJ whole genome shotgun (WGS) entry which is preliminary data.</text>
</comment>
<dbReference type="Proteomes" id="UP000824469">
    <property type="component" value="Unassembled WGS sequence"/>
</dbReference>